<dbReference type="InterPro" id="IPR010775">
    <property type="entry name" value="DUF1365"/>
</dbReference>
<sequence>MSGQGGSALYVGRVMHQRLRPRRHRLAYRVYSVLVDIDELPQLNARLRLFSVDRFNLFSFHAADYGDGSGRDLRAQVEARLREAGLPTGGAIRLLTMPRLLGHVFNPLSVWFCHVPGGELQAMVYEVNNTFGQRHSYLIPVADAAAPVIDQRCDKQMYVSPFNGMDLRYRFRIAPPGESVSIGVSVHDADGAVLNARQDGQRTALSDLALLRVFLTHPLLTLKVVAAIHWQALRLWIKRVPLHPRPAAPERDITIVSTSETP</sequence>
<dbReference type="Proteomes" id="UP000281118">
    <property type="component" value="Unassembled WGS sequence"/>
</dbReference>
<dbReference type="PANTHER" id="PTHR33973">
    <property type="entry name" value="OS07G0153300 PROTEIN"/>
    <property type="match status" value="1"/>
</dbReference>
<proteinExistence type="predicted"/>
<comment type="caution">
    <text evidence="1">The sequence shown here is derived from an EMBL/GenBank/DDBJ whole genome shotgun (WGS) entry which is preliminary data.</text>
</comment>
<dbReference type="Pfam" id="PF07103">
    <property type="entry name" value="DUF1365"/>
    <property type="match status" value="1"/>
</dbReference>
<evidence type="ECO:0000313" key="1">
    <source>
        <dbReference type="EMBL" id="RUR70152.1"/>
    </source>
</evidence>
<dbReference type="RefSeq" id="WP_126024255.1">
    <property type="nucleotide sequence ID" value="NZ_RXFT01000011.1"/>
</dbReference>
<dbReference type="PANTHER" id="PTHR33973:SF4">
    <property type="entry name" value="OS07G0153300 PROTEIN"/>
    <property type="match status" value="1"/>
</dbReference>
<gene>
    <name evidence="1" type="ORF">EJP67_24150</name>
</gene>
<organism evidence="1 2">
    <name type="scientific">Variovorax guangxiensis</name>
    <dbReference type="NCBI Taxonomy" id="1775474"/>
    <lineage>
        <taxon>Bacteria</taxon>
        <taxon>Pseudomonadati</taxon>
        <taxon>Pseudomonadota</taxon>
        <taxon>Betaproteobacteria</taxon>
        <taxon>Burkholderiales</taxon>
        <taxon>Comamonadaceae</taxon>
        <taxon>Variovorax</taxon>
    </lineage>
</organism>
<name>A0A3S1F478_9BURK</name>
<reference evidence="1 2" key="1">
    <citation type="submission" date="2018-12" db="EMBL/GenBank/DDBJ databases">
        <title>The genome sequences of Variovorax guangxiensis DSM 27352.</title>
        <authorList>
            <person name="Gao J."/>
            <person name="Sun J."/>
        </authorList>
    </citation>
    <scope>NUCLEOTIDE SEQUENCE [LARGE SCALE GENOMIC DNA]</scope>
    <source>
        <strain evidence="1 2">DSM 27352</strain>
    </source>
</reference>
<dbReference type="AlphaFoldDB" id="A0A3S1F478"/>
<protein>
    <submittedName>
        <fullName evidence="1">DUF1365 family protein</fullName>
    </submittedName>
</protein>
<dbReference type="EMBL" id="RXFT01000011">
    <property type="protein sequence ID" value="RUR70152.1"/>
    <property type="molecule type" value="Genomic_DNA"/>
</dbReference>
<evidence type="ECO:0000313" key="2">
    <source>
        <dbReference type="Proteomes" id="UP000281118"/>
    </source>
</evidence>
<dbReference type="OrthoDB" id="9778801at2"/>
<accession>A0A3S1F478</accession>